<evidence type="ECO:0000313" key="1">
    <source>
        <dbReference type="EMBL" id="KAF0894478.1"/>
    </source>
</evidence>
<name>A0A6G1C210_9ORYZ</name>
<accession>A0A6G1C210</accession>
<organism evidence="1 2">
    <name type="scientific">Oryza meyeriana var. granulata</name>
    <dbReference type="NCBI Taxonomy" id="110450"/>
    <lineage>
        <taxon>Eukaryota</taxon>
        <taxon>Viridiplantae</taxon>
        <taxon>Streptophyta</taxon>
        <taxon>Embryophyta</taxon>
        <taxon>Tracheophyta</taxon>
        <taxon>Spermatophyta</taxon>
        <taxon>Magnoliopsida</taxon>
        <taxon>Liliopsida</taxon>
        <taxon>Poales</taxon>
        <taxon>Poaceae</taxon>
        <taxon>BOP clade</taxon>
        <taxon>Oryzoideae</taxon>
        <taxon>Oryzeae</taxon>
        <taxon>Oryzinae</taxon>
        <taxon>Oryza</taxon>
        <taxon>Oryza meyeriana</taxon>
    </lineage>
</organism>
<protein>
    <submittedName>
        <fullName evidence="1">Uncharacterized protein</fullName>
    </submittedName>
</protein>
<evidence type="ECO:0000313" key="2">
    <source>
        <dbReference type="Proteomes" id="UP000479710"/>
    </source>
</evidence>
<gene>
    <name evidence="1" type="ORF">E2562_039193</name>
</gene>
<comment type="caution">
    <text evidence="1">The sequence shown here is derived from an EMBL/GenBank/DDBJ whole genome shotgun (WGS) entry which is preliminary data.</text>
</comment>
<keyword evidence="2" id="KW-1185">Reference proteome</keyword>
<reference evidence="1 2" key="1">
    <citation type="submission" date="2019-11" db="EMBL/GenBank/DDBJ databases">
        <title>Whole genome sequence of Oryza granulata.</title>
        <authorList>
            <person name="Li W."/>
        </authorList>
    </citation>
    <scope>NUCLEOTIDE SEQUENCE [LARGE SCALE GENOMIC DNA]</scope>
    <source>
        <strain evidence="2">cv. Menghai</strain>
        <tissue evidence="1">Leaf</tissue>
    </source>
</reference>
<sequence>MKCHKDLPSPPYFYPLPEFSGSGHHIEGRVFPAMALEENDIGQCRGLPPKEFAAGRVQVGGRGQGAAISHALLAAAAEDEGC</sequence>
<dbReference type="EMBL" id="SPHZ02000011">
    <property type="protein sequence ID" value="KAF0894478.1"/>
    <property type="molecule type" value="Genomic_DNA"/>
</dbReference>
<dbReference type="Proteomes" id="UP000479710">
    <property type="component" value="Unassembled WGS sequence"/>
</dbReference>
<dbReference type="AlphaFoldDB" id="A0A6G1C210"/>
<proteinExistence type="predicted"/>